<gene>
    <name evidence="10" type="ORF">EXN61_19325</name>
</gene>
<dbReference type="GO" id="GO:0005829">
    <property type="term" value="C:cytosol"/>
    <property type="evidence" value="ECO:0007669"/>
    <property type="project" value="TreeGrafter"/>
</dbReference>
<dbReference type="PROSITE" id="PS51755">
    <property type="entry name" value="OMPR_PHOB"/>
    <property type="match status" value="1"/>
</dbReference>
<dbReference type="GO" id="GO:0032993">
    <property type="term" value="C:protein-DNA complex"/>
    <property type="evidence" value="ECO:0007669"/>
    <property type="project" value="TreeGrafter"/>
</dbReference>
<name>A0A546XU90_AGRTU</name>
<dbReference type="SMART" id="SM00448">
    <property type="entry name" value="REC"/>
    <property type="match status" value="1"/>
</dbReference>
<keyword evidence="4 7" id="KW-0238">DNA-binding</keyword>
<accession>A0A546XU90</accession>
<dbReference type="PANTHER" id="PTHR48111:SF59">
    <property type="entry name" value="TRANSCRIPTIONAL REGULATORY PROTEIN BAER"/>
    <property type="match status" value="1"/>
</dbReference>
<dbReference type="SUPFAM" id="SSF52172">
    <property type="entry name" value="CheY-like"/>
    <property type="match status" value="1"/>
</dbReference>
<dbReference type="InterPro" id="IPR016032">
    <property type="entry name" value="Sig_transdc_resp-reg_C-effctor"/>
</dbReference>
<comment type="caution">
    <text evidence="10">The sequence shown here is derived from an EMBL/GenBank/DDBJ whole genome shotgun (WGS) entry which is preliminary data.</text>
</comment>
<dbReference type="Pfam" id="PF00486">
    <property type="entry name" value="Trans_reg_C"/>
    <property type="match status" value="1"/>
</dbReference>
<dbReference type="EMBL" id="SGOE01000006">
    <property type="protein sequence ID" value="TRB04311.1"/>
    <property type="molecule type" value="Genomic_DNA"/>
</dbReference>
<dbReference type="RefSeq" id="WP_142858504.1">
    <property type="nucleotide sequence ID" value="NZ_SGOE01000006.1"/>
</dbReference>
<feature type="domain" description="Response regulatory" evidence="8">
    <location>
        <begin position="5"/>
        <end position="118"/>
    </location>
</feature>
<dbReference type="AlphaFoldDB" id="A0A546XU90"/>
<dbReference type="GO" id="GO:0000156">
    <property type="term" value="F:phosphorelay response regulator activity"/>
    <property type="evidence" value="ECO:0007669"/>
    <property type="project" value="TreeGrafter"/>
</dbReference>
<sequence>MDRGLILIVEDDPDIMQILDAYLIRDGYRTVRAGDGETAITHFSMLRPDLILLDIRLPKLDGIDVLTRIRRERDTPVIMVTALAEDIDKLTGLRLGADDYIVKPFNPHEIIARVNAVLKRTRQPAGTGILRFGAIEIDTEAYIAAVHGETGKTVLPLTLSEFRILAHMTRRPTHAFQRADILDACLPESDALARTIDTHIANLRKKLTDHGACGYLVSVRSIGYRLAGELKP</sequence>
<dbReference type="PROSITE" id="PS50110">
    <property type="entry name" value="RESPONSE_REGULATORY"/>
    <property type="match status" value="1"/>
</dbReference>
<organism evidence="10 11">
    <name type="scientific">Agrobacterium tumefaciens</name>
    <dbReference type="NCBI Taxonomy" id="358"/>
    <lineage>
        <taxon>Bacteria</taxon>
        <taxon>Pseudomonadati</taxon>
        <taxon>Pseudomonadota</taxon>
        <taxon>Alphaproteobacteria</taxon>
        <taxon>Hyphomicrobiales</taxon>
        <taxon>Rhizobiaceae</taxon>
        <taxon>Rhizobium/Agrobacterium group</taxon>
        <taxon>Agrobacterium</taxon>
        <taxon>Agrobacterium tumefaciens complex</taxon>
    </lineage>
</organism>
<evidence type="ECO:0000256" key="7">
    <source>
        <dbReference type="PROSITE-ProRule" id="PRU01091"/>
    </source>
</evidence>
<feature type="modified residue" description="4-aspartylphosphate" evidence="6">
    <location>
        <position position="54"/>
    </location>
</feature>
<dbReference type="PANTHER" id="PTHR48111">
    <property type="entry name" value="REGULATOR OF RPOS"/>
    <property type="match status" value="1"/>
</dbReference>
<evidence type="ECO:0000313" key="10">
    <source>
        <dbReference type="EMBL" id="TRB04311.1"/>
    </source>
</evidence>
<evidence type="ECO:0000256" key="5">
    <source>
        <dbReference type="ARBA" id="ARBA00023163"/>
    </source>
</evidence>
<dbReference type="Proteomes" id="UP000317023">
    <property type="component" value="Unassembled WGS sequence"/>
</dbReference>
<dbReference type="InterPro" id="IPR039420">
    <property type="entry name" value="WalR-like"/>
</dbReference>
<feature type="domain" description="OmpR/PhoB-type" evidence="9">
    <location>
        <begin position="127"/>
        <end position="228"/>
    </location>
</feature>
<keyword evidence="3" id="KW-0805">Transcription regulation</keyword>
<evidence type="ECO:0000259" key="8">
    <source>
        <dbReference type="PROSITE" id="PS50110"/>
    </source>
</evidence>
<evidence type="ECO:0000256" key="3">
    <source>
        <dbReference type="ARBA" id="ARBA00023015"/>
    </source>
</evidence>
<evidence type="ECO:0000259" key="9">
    <source>
        <dbReference type="PROSITE" id="PS51755"/>
    </source>
</evidence>
<dbReference type="Gene3D" id="3.40.50.2300">
    <property type="match status" value="1"/>
</dbReference>
<evidence type="ECO:0000256" key="1">
    <source>
        <dbReference type="ARBA" id="ARBA00022553"/>
    </source>
</evidence>
<dbReference type="InterPro" id="IPR001789">
    <property type="entry name" value="Sig_transdc_resp-reg_receiver"/>
</dbReference>
<dbReference type="SMART" id="SM00862">
    <property type="entry name" value="Trans_reg_C"/>
    <property type="match status" value="1"/>
</dbReference>
<keyword evidence="2" id="KW-0902">Two-component regulatory system</keyword>
<dbReference type="GO" id="GO:0006355">
    <property type="term" value="P:regulation of DNA-templated transcription"/>
    <property type="evidence" value="ECO:0007669"/>
    <property type="project" value="InterPro"/>
</dbReference>
<protein>
    <submittedName>
        <fullName evidence="10">Response regulator transcription factor</fullName>
    </submittedName>
</protein>
<evidence type="ECO:0000313" key="11">
    <source>
        <dbReference type="Proteomes" id="UP000317023"/>
    </source>
</evidence>
<reference evidence="10 11" key="1">
    <citation type="journal article" date="2019" name="Appl. Microbiol. Biotechnol.">
        <title>Differential efficiency of wild type rhizogenic strains for rol gene transformation of plants.</title>
        <authorList>
            <person name="Desmet S."/>
            <person name="De Keyser E."/>
            <person name="Van Vaerenbergh J."/>
            <person name="Baeyen S."/>
            <person name="Van Huylenbroeck J."/>
            <person name="Geelen D."/>
            <person name="Dhooghe E."/>
        </authorList>
    </citation>
    <scope>NUCLEOTIDE SEQUENCE [LARGE SCALE GENOMIC DNA]</scope>
    <source>
        <strain evidence="10 11">MAFF210266</strain>
    </source>
</reference>
<dbReference type="Pfam" id="PF00072">
    <property type="entry name" value="Response_reg"/>
    <property type="match status" value="1"/>
</dbReference>
<dbReference type="FunFam" id="3.40.50.2300:FF:000001">
    <property type="entry name" value="DNA-binding response regulator PhoB"/>
    <property type="match status" value="1"/>
</dbReference>
<feature type="DNA-binding region" description="OmpR/PhoB-type" evidence="7">
    <location>
        <begin position="127"/>
        <end position="228"/>
    </location>
</feature>
<dbReference type="GO" id="GO:0000976">
    <property type="term" value="F:transcription cis-regulatory region binding"/>
    <property type="evidence" value="ECO:0007669"/>
    <property type="project" value="TreeGrafter"/>
</dbReference>
<evidence type="ECO:0000256" key="2">
    <source>
        <dbReference type="ARBA" id="ARBA00023012"/>
    </source>
</evidence>
<dbReference type="Gene3D" id="6.10.250.690">
    <property type="match status" value="1"/>
</dbReference>
<dbReference type="Gene3D" id="1.10.10.10">
    <property type="entry name" value="Winged helix-like DNA-binding domain superfamily/Winged helix DNA-binding domain"/>
    <property type="match status" value="1"/>
</dbReference>
<evidence type="ECO:0000256" key="4">
    <source>
        <dbReference type="ARBA" id="ARBA00023125"/>
    </source>
</evidence>
<dbReference type="CDD" id="cd17574">
    <property type="entry name" value="REC_OmpR"/>
    <property type="match status" value="1"/>
</dbReference>
<dbReference type="InterPro" id="IPR011006">
    <property type="entry name" value="CheY-like_superfamily"/>
</dbReference>
<evidence type="ECO:0000256" key="6">
    <source>
        <dbReference type="PROSITE-ProRule" id="PRU00169"/>
    </source>
</evidence>
<keyword evidence="5" id="KW-0804">Transcription</keyword>
<dbReference type="SUPFAM" id="SSF46894">
    <property type="entry name" value="C-terminal effector domain of the bipartite response regulators"/>
    <property type="match status" value="1"/>
</dbReference>
<keyword evidence="1 6" id="KW-0597">Phosphoprotein</keyword>
<dbReference type="InterPro" id="IPR036388">
    <property type="entry name" value="WH-like_DNA-bd_sf"/>
</dbReference>
<dbReference type="CDD" id="cd00383">
    <property type="entry name" value="trans_reg_C"/>
    <property type="match status" value="1"/>
</dbReference>
<dbReference type="InterPro" id="IPR001867">
    <property type="entry name" value="OmpR/PhoB-type_DNA-bd"/>
</dbReference>
<proteinExistence type="predicted"/>